<protein>
    <recommendedName>
        <fullName evidence="2">Endonuclease/exonuclease/phosphatase domain-containing protein</fullName>
    </recommendedName>
</protein>
<dbReference type="PANTHER" id="PTHR23227">
    <property type="entry name" value="BUCENTAUR RELATED"/>
    <property type="match status" value="1"/>
</dbReference>
<accession>A0A0P4VZ55</accession>
<dbReference type="AlphaFoldDB" id="A0A0P4VZ55"/>
<sequence length="178" mass="20456">MSERVILVKIDAKPTGLNIIQVYAPTGDHSDDEVDAFYEQVDSAWGLCKPGEVTLVMGDLNAKVGEGRSGNVVGSFGLGERNERGDKWVEWCESWDQVIMNMFFRHHPRHLYTWRSPGDRVRNQIDYITVNKRFRNSLQQVKTYLGADCGVGCDHFPVVAEMRVKFKRMKKNKKMMKD</sequence>
<dbReference type="EMBL" id="GDRN01105844">
    <property type="protein sequence ID" value="JAI57667.1"/>
    <property type="molecule type" value="Transcribed_RNA"/>
</dbReference>
<name>A0A0P4VZ55_SCYOL</name>
<organism evidence="1">
    <name type="scientific">Scylla olivacea</name>
    <name type="common">Orange mud crab</name>
    <name type="synonym">Cancer olivacea</name>
    <dbReference type="NCBI Taxonomy" id="85551"/>
    <lineage>
        <taxon>Eukaryota</taxon>
        <taxon>Metazoa</taxon>
        <taxon>Ecdysozoa</taxon>
        <taxon>Arthropoda</taxon>
        <taxon>Crustacea</taxon>
        <taxon>Multicrustacea</taxon>
        <taxon>Malacostraca</taxon>
        <taxon>Eumalacostraca</taxon>
        <taxon>Eucarida</taxon>
        <taxon>Decapoda</taxon>
        <taxon>Pleocyemata</taxon>
        <taxon>Brachyura</taxon>
        <taxon>Eubrachyura</taxon>
        <taxon>Portunoidea</taxon>
        <taxon>Portunidae</taxon>
        <taxon>Portuninae</taxon>
        <taxon>Scylla</taxon>
    </lineage>
</organism>
<proteinExistence type="predicted"/>
<evidence type="ECO:0000313" key="1">
    <source>
        <dbReference type="EMBL" id="JAI57667.1"/>
    </source>
</evidence>
<dbReference type="InterPro" id="IPR036691">
    <property type="entry name" value="Endo/exonu/phosph_ase_sf"/>
</dbReference>
<dbReference type="InterPro" id="IPR027124">
    <property type="entry name" value="Swc5/CFDP1/2"/>
</dbReference>
<dbReference type="EMBL" id="GDRN01105842">
    <property type="protein sequence ID" value="JAI57668.1"/>
    <property type="molecule type" value="Transcribed_RNA"/>
</dbReference>
<dbReference type="PANTHER" id="PTHR23227:SF67">
    <property type="entry name" value="CRANIOFACIAL DEVELOPMENT PROTEIN 2-LIKE"/>
    <property type="match status" value="1"/>
</dbReference>
<reference evidence="1" key="1">
    <citation type="submission" date="2015-09" db="EMBL/GenBank/DDBJ databases">
        <title>Scylla olivacea transcriptome.</title>
        <authorList>
            <person name="Ikhwanuddin M."/>
        </authorList>
    </citation>
    <scope>NUCLEOTIDE SEQUENCE</scope>
</reference>
<evidence type="ECO:0008006" key="2">
    <source>
        <dbReference type="Google" id="ProtNLM"/>
    </source>
</evidence>
<dbReference type="SUPFAM" id="SSF56219">
    <property type="entry name" value="DNase I-like"/>
    <property type="match status" value="1"/>
</dbReference>
<dbReference type="Gene3D" id="3.60.10.10">
    <property type="entry name" value="Endonuclease/exonuclease/phosphatase"/>
    <property type="match status" value="1"/>
</dbReference>
<dbReference type="CDD" id="cd09076">
    <property type="entry name" value="L1-EN"/>
    <property type="match status" value="1"/>
</dbReference>